<dbReference type="SUPFAM" id="SSF51445">
    <property type="entry name" value="(Trans)glycosidases"/>
    <property type="match status" value="1"/>
</dbReference>
<reference evidence="5 6" key="1">
    <citation type="journal article" date="2019" name="Int. J. Syst. Evol. Microbiol.">
        <title>Lactobacillus salitolerans sp. nov., a novel lactic acid bacterium isolated from spent mushroom substrates.</title>
        <authorList>
            <person name="Tohno M."/>
            <person name="Tanizawa Y."/>
            <person name="Kojima Y."/>
            <person name="Sakamoto M."/>
            <person name="Nakamura Y."/>
            <person name="Ohkuma M."/>
            <person name="Kobayashi H."/>
        </authorList>
    </citation>
    <scope>NUCLEOTIDE SEQUENCE [LARGE SCALE GENOMIC DNA]</scope>
    <source>
        <strain evidence="5 6">YK43</strain>
    </source>
</reference>
<keyword evidence="6" id="KW-1185">Reference proteome</keyword>
<dbReference type="RefSeq" id="WP_124976065.1">
    <property type="nucleotide sequence ID" value="NZ_BFFP01000013.1"/>
</dbReference>
<evidence type="ECO:0000256" key="2">
    <source>
        <dbReference type="ARBA" id="ARBA00022801"/>
    </source>
</evidence>
<organism evidence="5 6">
    <name type="scientific">Ligilactobacillus salitolerans</name>
    <dbReference type="NCBI Taxonomy" id="1808352"/>
    <lineage>
        <taxon>Bacteria</taxon>
        <taxon>Bacillati</taxon>
        <taxon>Bacillota</taxon>
        <taxon>Bacilli</taxon>
        <taxon>Lactobacillales</taxon>
        <taxon>Lactobacillaceae</taxon>
        <taxon>Ligilactobacillus</taxon>
    </lineage>
</organism>
<dbReference type="PANTHER" id="PTHR34135:SF2">
    <property type="entry name" value="LYSOZYME"/>
    <property type="match status" value="1"/>
</dbReference>
<keyword evidence="3" id="KW-0326">Glycosidase</keyword>
<comment type="similarity">
    <text evidence="1">Belongs to the glycosyl hydrolase 25 family.</text>
</comment>
<evidence type="ECO:0000256" key="3">
    <source>
        <dbReference type="ARBA" id="ARBA00023295"/>
    </source>
</evidence>
<dbReference type="EMBL" id="BFFP01000013">
    <property type="protein sequence ID" value="GBG94555.1"/>
    <property type="molecule type" value="Genomic_DNA"/>
</dbReference>
<dbReference type="AlphaFoldDB" id="A0A401IST2"/>
<evidence type="ECO:0000256" key="1">
    <source>
        <dbReference type="ARBA" id="ARBA00010646"/>
    </source>
</evidence>
<dbReference type="SMART" id="SM00641">
    <property type="entry name" value="Glyco_25"/>
    <property type="match status" value="1"/>
</dbReference>
<evidence type="ECO:0000313" key="6">
    <source>
        <dbReference type="Proteomes" id="UP000286848"/>
    </source>
</evidence>
<dbReference type="OrthoDB" id="2312598at2"/>
<feature type="domain" description="SH3b" evidence="4">
    <location>
        <begin position="229"/>
        <end position="296"/>
    </location>
</feature>
<dbReference type="GO" id="GO:0003796">
    <property type="term" value="F:lysozyme activity"/>
    <property type="evidence" value="ECO:0007669"/>
    <property type="project" value="InterPro"/>
</dbReference>
<dbReference type="Gene3D" id="2.30.30.40">
    <property type="entry name" value="SH3 Domains"/>
    <property type="match status" value="1"/>
</dbReference>
<dbReference type="PANTHER" id="PTHR34135">
    <property type="entry name" value="LYSOZYME"/>
    <property type="match status" value="1"/>
</dbReference>
<dbReference type="Proteomes" id="UP000286848">
    <property type="component" value="Unassembled WGS sequence"/>
</dbReference>
<comment type="caution">
    <text evidence="5">The sequence shown here is derived from an EMBL/GenBank/DDBJ whole genome shotgun (WGS) entry which is preliminary data.</text>
</comment>
<dbReference type="Pfam" id="PF01183">
    <property type="entry name" value="Glyco_hydro_25"/>
    <property type="match status" value="1"/>
</dbReference>
<protein>
    <submittedName>
        <fullName evidence="5">Lysin</fullName>
    </submittedName>
</protein>
<gene>
    <name evidence="5" type="ORF">LFYK43_10140</name>
</gene>
<keyword evidence="2" id="KW-0378">Hydrolase</keyword>
<dbReference type="PROSITE" id="PS51904">
    <property type="entry name" value="GLYCOSYL_HYDROL_F25_2"/>
    <property type="match status" value="1"/>
</dbReference>
<dbReference type="SMART" id="SM00287">
    <property type="entry name" value="SH3b"/>
    <property type="match status" value="1"/>
</dbReference>
<dbReference type="InterPro" id="IPR018077">
    <property type="entry name" value="Glyco_hydro_fam25_subgr"/>
</dbReference>
<proteinExistence type="inferred from homology"/>
<name>A0A401IST2_9LACO</name>
<dbReference type="GO" id="GO:0009253">
    <property type="term" value="P:peptidoglycan catabolic process"/>
    <property type="evidence" value="ECO:0007669"/>
    <property type="project" value="InterPro"/>
</dbReference>
<evidence type="ECO:0000313" key="5">
    <source>
        <dbReference type="EMBL" id="GBG94555.1"/>
    </source>
</evidence>
<accession>A0A401IST2</accession>
<dbReference type="GO" id="GO:0016998">
    <property type="term" value="P:cell wall macromolecule catabolic process"/>
    <property type="evidence" value="ECO:0007669"/>
    <property type="project" value="InterPro"/>
</dbReference>
<sequence>MSAKFIDVASYQPETLAYFQAAKALGITGVVVKITEGSAQGTNYVNPKAKKQVQNARKCGLTVSGYHFLRSISVSDAKQEAQFFVKEAQKVGLNKGSMLAIDVEAGDLTHQPAALTDQVNTFAAELKRLGYGKVSVYASTSWFKARLLRSKLLPQTLWVASYDTKDAGISCAAWQYTDRQLIAGAKTDVSVDYSGLFTGNGPEQVQKAVVKPAVKNTWVDDFGVTWHQEKGIFVSQQAIYLRWGASTKSSQIALLPAGSGIKYDAFAHSGGYVWLRQPRGKGQFGYLATGKSANGQRVDCWGKFI</sequence>
<evidence type="ECO:0000259" key="4">
    <source>
        <dbReference type="SMART" id="SM00287"/>
    </source>
</evidence>
<dbReference type="GO" id="GO:0016052">
    <property type="term" value="P:carbohydrate catabolic process"/>
    <property type="evidence" value="ECO:0007669"/>
    <property type="project" value="TreeGrafter"/>
</dbReference>
<dbReference type="InterPro" id="IPR002053">
    <property type="entry name" value="Glyco_hydro_25"/>
</dbReference>
<dbReference type="Gene3D" id="3.20.20.80">
    <property type="entry name" value="Glycosidases"/>
    <property type="match status" value="1"/>
</dbReference>
<dbReference type="InterPro" id="IPR017853">
    <property type="entry name" value="GH"/>
</dbReference>
<dbReference type="InterPro" id="IPR003646">
    <property type="entry name" value="SH3-like_bac-type"/>
</dbReference>